<dbReference type="Pfam" id="PF01424">
    <property type="entry name" value="R3H"/>
    <property type="match status" value="1"/>
</dbReference>
<dbReference type="InterPro" id="IPR001374">
    <property type="entry name" value="R3H_dom"/>
</dbReference>
<dbReference type="SUPFAM" id="SSF82708">
    <property type="entry name" value="R3H domain"/>
    <property type="match status" value="1"/>
</dbReference>
<dbReference type="InterPro" id="IPR039629">
    <property type="entry name" value="R3HDM4"/>
</dbReference>
<dbReference type="GO" id="GO:0003676">
    <property type="term" value="F:nucleic acid binding"/>
    <property type="evidence" value="ECO:0007669"/>
    <property type="project" value="UniProtKB-UniRule"/>
</dbReference>
<dbReference type="InterPro" id="IPR036867">
    <property type="entry name" value="R3H_dom_sf"/>
</dbReference>
<dbReference type="OrthoDB" id="75169at2759"/>
<name>A0A1S3JYN7_LINAN</name>
<dbReference type="RefSeq" id="XP_013415189.1">
    <property type="nucleotide sequence ID" value="XM_013559735.1"/>
</dbReference>
<organism evidence="3 4">
    <name type="scientific">Lingula anatina</name>
    <name type="common">Brachiopod</name>
    <name type="synonym">Lingula unguis</name>
    <dbReference type="NCBI Taxonomy" id="7574"/>
    <lineage>
        <taxon>Eukaryota</taxon>
        <taxon>Metazoa</taxon>
        <taxon>Spiralia</taxon>
        <taxon>Lophotrochozoa</taxon>
        <taxon>Brachiopoda</taxon>
        <taxon>Linguliformea</taxon>
        <taxon>Lingulata</taxon>
        <taxon>Lingulida</taxon>
        <taxon>Linguloidea</taxon>
        <taxon>Lingulidae</taxon>
        <taxon>Lingula</taxon>
    </lineage>
</organism>
<dbReference type="Gene3D" id="3.30.1370.50">
    <property type="entry name" value="R3H-like domain"/>
    <property type="match status" value="1"/>
</dbReference>
<dbReference type="AlphaFoldDB" id="A0A1S3JYN7"/>
<dbReference type="PANTHER" id="PTHR32019:SF2">
    <property type="entry name" value="R3H DOMAIN-CONTAINING PROTEIN 4"/>
    <property type="match status" value="1"/>
</dbReference>
<dbReference type="Pfam" id="PF13902">
    <property type="entry name" value="R3H-assoc"/>
    <property type="match status" value="1"/>
</dbReference>
<dbReference type="GeneID" id="106177070"/>
<evidence type="ECO:0000313" key="4">
    <source>
        <dbReference type="RefSeq" id="XP_013415189.1"/>
    </source>
</evidence>
<keyword evidence="3" id="KW-1185">Reference proteome</keyword>
<proteinExistence type="predicted"/>
<dbReference type="PROSITE" id="PS51061">
    <property type="entry name" value="R3H"/>
    <property type="match status" value="1"/>
</dbReference>
<gene>
    <name evidence="4" type="primary">LOC106177070</name>
</gene>
<accession>A0A1S3JYN7</accession>
<dbReference type="CDD" id="cd02325">
    <property type="entry name" value="R3H"/>
    <property type="match status" value="1"/>
</dbReference>
<dbReference type="InParanoid" id="A0A1S3JYN7"/>
<dbReference type="Proteomes" id="UP000085678">
    <property type="component" value="Unplaced"/>
</dbReference>
<feature type="region of interest" description="Disordered" evidence="1">
    <location>
        <begin position="1"/>
        <end position="69"/>
    </location>
</feature>
<dbReference type="STRING" id="7574.A0A1S3JYN7"/>
<sequence length="283" mass="32342">MGVIDETKKLYGNTTNDDQMQIIAIDESSEEEPTPPAPQSPRKFKHRPPKSPKPMDWTKNSGRKVKGTKTGRRMDNFNFLLSLVDSKEEFGELDIHDYLEPTMSAFGEILSEEEKMRAWNDFINHSEEEQQQFLQGQQYSEEEVTDAVFLDADEKDNALSGLGGLGADDKRTVHPAFTAEECFKKIDSNLRGLLCKRQLPKGILSAIEEEVTDFFKEWQNSVYISKIANPFERLLLHAVCQYLSLSSKSFDHENARHTQVENPLDSFSPPDVTLIEYLELHSH</sequence>
<evidence type="ECO:0000313" key="3">
    <source>
        <dbReference type="Proteomes" id="UP000085678"/>
    </source>
</evidence>
<protein>
    <submittedName>
        <fullName evidence="4">R3H domain-containing protein 4-like</fullName>
    </submittedName>
</protein>
<dbReference type="InterPro" id="IPR025952">
    <property type="entry name" value="R3H-assoc_dom"/>
</dbReference>
<dbReference type="PANTHER" id="PTHR32019">
    <property type="entry name" value="R3H DOMAIN-CONTAINING PROTEIN 4"/>
    <property type="match status" value="1"/>
</dbReference>
<feature type="domain" description="R3H" evidence="2">
    <location>
        <begin position="201"/>
        <end position="264"/>
    </location>
</feature>
<dbReference type="KEGG" id="lak:106177070"/>
<evidence type="ECO:0000259" key="2">
    <source>
        <dbReference type="PROSITE" id="PS51061"/>
    </source>
</evidence>
<dbReference type="OMA" id="CQYMSLL"/>
<reference evidence="4" key="1">
    <citation type="submission" date="2025-08" db="UniProtKB">
        <authorList>
            <consortium name="RefSeq"/>
        </authorList>
    </citation>
    <scope>IDENTIFICATION</scope>
    <source>
        <tissue evidence="4">Gonads</tissue>
    </source>
</reference>
<evidence type="ECO:0000256" key="1">
    <source>
        <dbReference type="SAM" id="MobiDB-lite"/>
    </source>
</evidence>